<feature type="region of interest" description="Disordered" evidence="1">
    <location>
        <begin position="201"/>
        <end position="304"/>
    </location>
</feature>
<feature type="region of interest" description="Disordered" evidence="1">
    <location>
        <begin position="155"/>
        <end position="185"/>
    </location>
</feature>
<sequence length="497" mass="53521">MALKLRVISDHYKVLGKAGSRLFGVTGGRIGRAQDNDWILPDPDRYISGHHCKVSFQAGEWLLEDTSTNGVFINGSDMPASVAGVHILQDGDRLRLGDYEIIVSIDTRNDFSPDASGQMPIPPRAQDAATVRPDEDLGEELDLTDLLGSSKVAEASALSSSATHGTHPRGQPSVLATPVTRKPAPAVSGIDTVLDLAKALYPDERPSTSRPAVRTAAPAKSPTRSPRAHLASLLNEDHGDALPRTAAQAGKPDDWQMQTRPYDLSTLSSIRSPSALARPPEAPRPSRNTDAGADPGAGPAAGPAAGLEAFCRGAGIDPDSLPSDSENALLTIAGQMVREVVVGLMDVLKGRADLKSRLRLSQTTIQPGDNNPLKFSASVDEAMMKLLDSHGSRYLGPIEAIRDSFTDLRTHQAALSVAIQAAIDEIMNRIEPADLQDRFDRGLKRGALLGAANKMKYWDLYAEFYHVLNQRNEQGLPTLFAEELARSYEERAAQKKR</sequence>
<dbReference type="InterPro" id="IPR046883">
    <property type="entry name" value="T6SS_FHA_C"/>
</dbReference>
<dbReference type="KEGG" id="sdf:ACG33_10540"/>
<dbReference type="InterPro" id="IPR000253">
    <property type="entry name" value="FHA_dom"/>
</dbReference>
<dbReference type="Pfam" id="PF00498">
    <property type="entry name" value="FHA"/>
    <property type="match status" value="1"/>
</dbReference>
<dbReference type="InterPro" id="IPR008984">
    <property type="entry name" value="SMAD_FHA_dom_sf"/>
</dbReference>
<keyword evidence="4" id="KW-1185">Reference proteome</keyword>
<dbReference type="STRING" id="465721.ACG33_10540"/>
<evidence type="ECO:0000256" key="1">
    <source>
        <dbReference type="SAM" id="MobiDB-lite"/>
    </source>
</evidence>
<organism evidence="3 4">
    <name type="scientific">Steroidobacter denitrificans</name>
    <dbReference type="NCBI Taxonomy" id="465721"/>
    <lineage>
        <taxon>Bacteria</taxon>
        <taxon>Pseudomonadati</taxon>
        <taxon>Pseudomonadota</taxon>
        <taxon>Gammaproteobacteria</taxon>
        <taxon>Steroidobacterales</taxon>
        <taxon>Steroidobacteraceae</taxon>
        <taxon>Steroidobacter</taxon>
    </lineage>
</organism>
<protein>
    <recommendedName>
        <fullName evidence="2">FHA domain-containing protein</fullName>
    </recommendedName>
</protein>
<dbReference type="Pfam" id="PF20232">
    <property type="entry name" value="T6SS_FHA_C"/>
    <property type="match status" value="1"/>
</dbReference>
<accession>A0A127FD44</accession>
<dbReference type="OrthoDB" id="273564at2"/>
<feature type="compositionally biased region" description="Low complexity" evidence="1">
    <location>
        <begin position="290"/>
        <end position="304"/>
    </location>
</feature>
<evidence type="ECO:0000313" key="3">
    <source>
        <dbReference type="EMBL" id="AMN47528.1"/>
    </source>
</evidence>
<evidence type="ECO:0000259" key="2">
    <source>
        <dbReference type="PROSITE" id="PS50006"/>
    </source>
</evidence>
<dbReference type="NCBIfam" id="TIGR03354">
    <property type="entry name" value="VI_FHA"/>
    <property type="match status" value="1"/>
</dbReference>
<dbReference type="CDD" id="cd00060">
    <property type="entry name" value="FHA"/>
    <property type="match status" value="1"/>
</dbReference>
<dbReference type="Proteomes" id="UP000070250">
    <property type="component" value="Chromosome"/>
</dbReference>
<evidence type="ECO:0000313" key="4">
    <source>
        <dbReference type="Proteomes" id="UP000070250"/>
    </source>
</evidence>
<dbReference type="AlphaFoldDB" id="A0A127FD44"/>
<feature type="domain" description="FHA" evidence="2">
    <location>
        <begin position="28"/>
        <end position="78"/>
    </location>
</feature>
<dbReference type="InterPro" id="IPR017735">
    <property type="entry name" value="T6SS_FHA"/>
</dbReference>
<dbReference type="Gene3D" id="2.60.200.20">
    <property type="match status" value="1"/>
</dbReference>
<feature type="region of interest" description="Disordered" evidence="1">
    <location>
        <begin position="111"/>
        <end position="132"/>
    </location>
</feature>
<gene>
    <name evidence="3" type="ORF">ACG33_10540</name>
</gene>
<proteinExistence type="predicted"/>
<dbReference type="PROSITE" id="PS50006">
    <property type="entry name" value="FHA_DOMAIN"/>
    <property type="match status" value="1"/>
</dbReference>
<reference evidence="3 4" key="1">
    <citation type="submission" date="2015-06" db="EMBL/GenBank/DDBJ databases">
        <title>A Comprehensive Approach to Explore the Metabolic and Phylogenetic Diversity of Bacterial Steroid Degradation in the Environment: Testosterone as an Example.</title>
        <authorList>
            <person name="Yang F.-C."/>
            <person name="Chen Y.-L."/>
            <person name="Yu C.-P."/>
            <person name="Tang S.-L."/>
            <person name="Wang P.-H."/>
            <person name="Ismail W."/>
            <person name="Wang C.-H."/>
            <person name="Yang C.-Y."/>
            <person name="Chiang Y.-R."/>
        </authorList>
    </citation>
    <scope>NUCLEOTIDE SEQUENCE [LARGE SCALE GENOMIC DNA]</scope>
    <source>
        <strain evidence="3 4">DSM 18526</strain>
    </source>
</reference>
<dbReference type="SUPFAM" id="SSF49879">
    <property type="entry name" value="SMAD/FHA domain"/>
    <property type="match status" value="1"/>
</dbReference>
<dbReference type="EMBL" id="CP011971">
    <property type="protein sequence ID" value="AMN47528.1"/>
    <property type="molecule type" value="Genomic_DNA"/>
</dbReference>
<name>A0A127FD44_STEDE</name>
<dbReference type="SMART" id="SM00240">
    <property type="entry name" value="FHA"/>
    <property type="match status" value="1"/>
</dbReference>
<dbReference type="RefSeq" id="WP_066921029.1">
    <property type="nucleotide sequence ID" value="NZ_CP011971.1"/>
</dbReference>